<evidence type="ECO:0000313" key="3">
    <source>
        <dbReference type="EMBL" id="SHI42473.1"/>
    </source>
</evidence>
<dbReference type="Proteomes" id="UP000184608">
    <property type="component" value="Unassembled WGS sequence"/>
</dbReference>
<protein>
    <recommendedName>
        <fullName evidence="2">Flavinylation-associated cytochrome domain-containing protein</fullName>
    </recommendedName>
</protein>
<evidence type="ECO:0000313" key="4">
    <source>
        <dbReference type="Proteomes" id="UP000184608"/>
    </source>
</evidence>
<proteinExistence type="predicted"/>
<keyword evidence="1" id="KW-0812">Transmembrane</keyword>
<feature type="transmembrane region" description="Helical" evidence="1">
    <location>
        <begin position="92"/>
        <end position="111"/>
    </location>
</feature>
<organism evidence="3 4">
    <name type="scientific">Vibrio aerogenes CECT 7868</name>
    <dbReference type="NCBI Taxonomy" id="1216006"/>
    <lineage>
        <taxon>Bacteria</taxon>
        <taxon>Pseudomonadati</taxon>
        <taxon>Pseudomonadota</taxon>
        <taxon>Gammaproteobacteria</taxon>
        <taxon>Vibrionales</taxon>
        <taxon>Vibrionaceae</taxon>
        <taxon>Vibrio</taxon>
    </lineage>
</organism>
<dbReference type="AlphaFoldDB" id="A0A1M6B1W2"/>
<gene>
    <name evidence="3" type="ORF">VA7868_03684</name>
</gene>
<keyword evidence="4" id="KW-1185">Reference proteome</keyword>
<reference evidence="3 4" key="1">
    <citation type="submission" date="2016-11" db="EMBL/GenBank/DDBJ databases">
        <authorList>
            <person name="Jaros S."/>
            <person name="Januszkiewicz K."/>
            <person name="Wedrychowicz H."/>
        </authorList>
    </citation>
    <scope>NUCLEOTIDE SEQUENCE [LARGE SCALE GENOMIC DNA]</scope>
    <source>
        <strain evidence="3 4">CECT 7868</strain>
    </source>
</reference>
<evidence type="ECO:0000259" key="2">
    <source>
        <dbReference type="Pfam" id="PF14358"/>
    </source>
</evidence>
<feature type="domain" description="Flavinylation-associated cytochrome" evidence="2">
    <location>
        <begin position="10"/>
        <end position="72"/>
    </location>
</feature>
<feature type="transmembrane region" description="Helical" evidence="1">
    <location>
        <begin position="53"/>
        <end position="71"/>
    </location>
</feature>
<keyword evidence="1" id="KW-0472">Membrane</keyword>
<dbReference type="Pfam" id="PF14358">
    <property type="entry name" value="DUF4405"/>
    <property type="match status" value="1"/>
</dbReference>
<sequence>MNPNKFRPYTTLMLLLSFILIAITGFVLFLAPHGPGSGYWQWLGLTKHELKDIHLYLGFFAVALILLHGYLNLRPLSVYLKNQRHQLWRHPAIWSVVGVVVVVWLALSVGVEL</sequence>
<evidence type="ECO:0000256" key="1">
    <source>
        <dbReference type="SAM" id="Phobius"/>
    </source>
</evidence>
<name>A0A1M6B1W2_9VIBR</name>
<accession>A0A1M6B1W2</accession>
<dbReference type="EMBL" id="FQXZ01000040">
    <property type="protein sequence ID" value="SHI42473.1"/>
    <property type="molecule type" value="Genomic_DNA"/>
</dbReference>
<keyword evidence="1" id="KW-1133">Transmembrane helix</keyword>
<feature type="transmembrane region" description="Helical" evidence="1">
    <location>
        <begin position="12"/>
        <end position="33"/>
    </location>
</feature>
<dbReference type="InterPro" id="IPR025517">
    <property type="entry name" value="DUF4405"/>
</dbReference>